<dbReference type="Proteomes" id="UP000006852">
    <property type="component" value="Chromosome"/>
</dbReference>
<reference evidence="1 2" key="1">
    <citation type="journal article" date="2011" name="Stand. Genomic Sci.">
        <title>Complete genome sequence of Treponema succinifaciens type strain (6091).</title>
        <authorList>
            <person name="Han C."/>
            <person name="Gronow S."/>
            <person name="Teshima H."/>
            <person name="Lapidus A."/>
            <person name="Nolan M."/>
            <person name="Lucas S."/>
            <person name="Hammon N."/>
            <person name="Deshpande S."/>
            <person name="Cheng J.F."/>
            <person name="Zeytun A."/>
            <person name="Tapia R."/>
            <person name="Goodwin L."/>
            <person name="Pitluck S."/>
            <person name="Liolios K."/>
            <person name="Pagani I."/>
            <person name="Ivanova N."/>
            <person name="Mavromatis K."/>
            <person name="Mikhailova N."/>
            <person name="Huntemann M."/>
            <person name="Pati A."/>
            <person name="Chen A."/>
            <person name="Palaniappan K."/>
            <person name="Land M."/>
            <person name="Hauser L."/>
            <person name="Brambilla E.M."/>
            <person name="Rohde M."/>
            <person name="Goker M."/>
            <person name="Woyke T."/>
            <person name="Bristow J."/>
            <person name="Eisen J.A."/>
            <person name="Markowitz V."/>
            <person name="Hugenholtz P."/>
            <person name="Kyrpides N.C."/>
            <person name="Klenk H.P."/>
            <person name="Detter J.C."/>
        </authorList>
    </citation>
    <scope>NUCLEOTIDE SEQUENCE [LARGE SCALE GENOMIC DNA]</scope>
    <source>
        <strain evidence="2">ATCC 33096 / DSM 2489 / 6091</strain>
    </source>
</reference>
<name>F2NSD1_TRES6</name>
<sequence length="37" mass="4085">MSFEAVAENVATMTETINTEIILHLNGGFKRLYGGKK</sequence>
<evidence type="ECO:0000313" key="1">
    <source>
        <dbReference type="EMBL" id="AEB14567.1"/>
    </source>
</evidence>
<accession>F2NSD1</accession>
<evidence type="ECO:0000313" key="2">
    <source>
        <dbReference type="Proteomes" id="UP000006852"/>
    </source>
</evidence>
<dbReference type="HOGENOM" id="CLU_3349941_0_0_12"/>
<dbReference type="KEGG" id="tsu:Tresu_1670"/>
<reference evidence="2" key="2">
    <citation type="submission" date="2011-04" db="EMBL/GenBank/DDBJ databases">
        <title>The complete genome of chromosome of Treponema succinifaciens DSM 2489.</title>
        <authorList>
            <person name="Lucas S."/>
            <person name="Copeland A."/>
            <person name="Lapidus A."/>
            <person name="Bruce D."/>
            <person name="Goodwin L."/>
            <person name="Pitluck S."/>
            <person name="Peters L."/>
            <person name="Kyrpides N."/>
            <person name="Mavromatis K."/>
            <person name="Ivanova N."/>
            <person name="Ovchinnikova G."/>
            <person name="Teshima H."/>
            <person name="Detter J.C."/>
            <person name="Tapia R."/>
            <person name="Han C."/>
            <person name="Land M."/>
            <person name="Hauser L."/>
            <person name="Markowitz V."/>
            <person name="Cheng J.-F."/>
            <person name="Hugenholtz P."/>
            <person name="Woyke T."/>
            <person name="Wu D."/>
            <person name="Gronow S."/>
            <person name="Wellnitz S."/>
            <person name="Brambilla E."/>
            <person name="Klenk H.-P."/>
            <person name="Eisen J.A."/>
        </authorList>
    </citation>
    <scope>NUCLEOTIDE SEQUENCE [LARGE SCALE GENOMIC DNA]</scope>
    <source>
        <strain evidence="2">ATCC 33096 / DSM 2489 / 6091</strain>
    </source>
</reference>
<organism evidence="1 2">
    <name type="scientific">Treponema succinifaciens (strain ATCC 33096 / DSM 2489 / 6091)</name>
    <dbReference type="NCBI Taxonomy" id="869209"/>
    <lineage>
        <taxon>Bacteria</taxon>
        <taxon>Pseudomonadati</taxon>
        <taxon>Spirochaetota</taxon>
        <taxon>Spirochaetia</taxon>
        <taxon>Spirochaetales</taxon>
        <taxon>Treponemataceae</taxon>
        <taxon>Treponema</taxon>
    </lineage>
</organism>
<keyword evidence="2" id="KW-1185">Reference proteome</keyword>
<protein>
    <submittedName>
        <fullName evidence="1">Uncharacterized protein</fullName>
    </submittedName>
</protein>
<gene>
    <name evidence="1" type="ordered locus">Tresu_1670</name>
</gene>
<proteinExistence type="predicted"/>
<dbReference type="EMBL" id="CP002631">
    <property type="protein sequence ID" value="AEB14567.1"/>
    <property type="molecule type" value="Genomic_DNA"/>
</dbReference>
<dbReference type="AlphaFoldDB" id="F2NSD1"/>